<dbReference type="Proteomes" id="UP001152467">
    <property type="component" value="Unassembled WGS sequence"/>
</dbReference>
<evidence type="ECO:0000256" key="1">
    <source>
        <dbReference type="ARBA" id="ARBA00009528"/>
    </source>
</evidence>
<dbReference type="Gene3D" id="3.40.630.10">
    <property type="entry name" value="Zn peptidases"/>
    <property type="match status" value="1"/>
</dbReference>
<dbReference type="InterPro" id="IPR047620">
    <property type="entry name" value="M17_PepB-like_N"/>
</dbReference>
<evidence type="ECO:0000256" key="4">
    <source>
        <dbReference type="ARBA" id="ARBA00022670"/>
    </source>
</evidence>
<dbReference type="EC" id="3.4.11.23" evidence="10"/>
<evidence type="ECO:0000256" key="6">
    <source>
        <dbReference type="ARBA" id="ARBA00022801"/>
    </source>
</evidence>
<gene>
    <name evidence="10" type="primary">pepB</name>
    <name evidence="10" type="ORF">PSECIP111854_01728</name>
    <name evidence="9" type="ORF">PSECIP111951_00816</name>
</gene>
<dbReference type="PANTHER" id="PTHR11963">
    <property type="entry name" value="LEUCINE AMINOPEPTIDASE-RELATED"/>
    <property type="match status" value="1"/>
</dbReference>
<evidence type="ECO:0000256" key="3">
    <source>
        <dbReference type="ARBA" id="ARBA00022490"/>
    </source>
</evidence>
<dbReference type="AlphaFoldDB" id="A0A9W4VYH5"/>
<dbReference type="GO" id="GO:0005737">
    <property type="term" value="C:cytoplasm"/>
    <property type="evidence" value="ECO:0007669"/>
    <property type="project" value="InterPro"/>
</dbReference>
<evidence type="ECO:0000256" key="2">
    <source>
        <dbReference type="ARBA" id="ARBA00022438"/>
    </source>
</evidence>
<comment type="similarity">
    <text evidence="1">Belongs to the peptidase M17 family.</text>
</comment>
<evidence type="ECO:0000313" key="9">
    <source>
        <dbReference type="EMBL" id="CAH9053412.1"/>
    </source>
</evidence>
<keyword evidence="3" id="KW-0963">Cytoplasm</keyword>
<dbReference type="EMBL" id="CAMAPD010000003">
    <property type="protein sequence ID" value="CAH9053412.1"/>
    <property type="molecule type" value="Genomic_DNA"/>
</dbReference>
<keyword evidence="7" id="KW-0464">Manganese</keyword>
<evidence type="ECO:0000256" key="5">
    <source>
        <dbReference type="ARBA" id="ARBA00022723"/>
    </source>
</evidence>
<evidence type="ECO:0000313" key="10">
    <source>
        <dbReference type="EMBL" id="CAH9056115.1"/>
    </source>
</evidence>
<dbReference type="PRINTS" id="PR00481">
    <property type="entry name" value="LAMNOPPTDASE"/>
</dbReference>
<dbReference type="Pfam" id="PF00883">
    <property type="entry name" value="Peptidase_M17"/>
    <property type="match status" value="1"/>
</dbReference>
<evidence type="ECO:0000259" key="8">
    <source>
        <dbReference type="PROSITE" id="PS00631"/>
    </source>
</evidence>
<accession>A0A9W4VYH5</accession>
<keyword evidence="5" id="KW-0479">Metal-binding</keyword>
<comment type="caution">
    <text evidence="10">The sequence shown here is derived from an EMBL/GenBank/DDBJ whole genome shotgun (WGS) entry which is preliminary data.</text>
</comment>
<reference evidence="10 12" key="1">
    <citation type="submission" date="2022-07" db="EMBL/GenBank/DDBJ databases">
        <authorList>
            <person name="Criscuolo A."/>
        </authorList>
    </citation>
    <scope>NUCLEOTIDE SEQUENCE</scope>
    <source>
        <strain evidence="12">CIP 111951</strain>
        <strain evidence="10">CIP111854</strain>
        <strain evidence="9">CIP111951</strain>
    </source>
</reference>
<dbReference type="Pfam" id="PF12404">
    <property type="entry name" value="DUF3663"/>
    <property type="match status" value="1"/>
</dbReference>
<protein>
    <submittedName>
        <fullName evidence="10">Peptidase B</fullName>
        <ecNumber evidence="10">3.4.11.23</ecNumber>
    </submittedName>
</protein>
<dbReference type="PROSITE" id="PS00631">
    <property type="entry name" value="CYTOSOL_AP"/>
    <property type="match status" value="1"/>
</dbReference>
<name>A0A9W4VYH5_9GAMM</name>
<dbReference type="GO" id="GO:0006508">
    <property type="term" value="P:proteolysis"/>
    <property type="evidence" value="ECO:0007669"/>
    <property type="project" value="UniProtKB-KW"/>
</dbReference>
<dbReference type="NCBIfam" id="NF003450">
    <property type="entry name" value="PRK05015.1"/>
    <property type="match status" value="1"/>
</dbReference>
<proteinExistence type="inferred from homology"/>
<dbReference type="PANTHER" id="PTHR11963:SF20">
    <property type="entry name" value="PEPTIDASE B"/>
    <property type="match status" value="1"/>
</dbReference>
<dbReference type="Proteomes" id="UP001152485">
    <property type="component" value="Unassembled WGS sequence"/>
</dbReference>
<dbReference type="SUPFAM" id="SSF53187">
    <property type="entry name" value="Zn-dependent exopeptidases"/>
    <property type="match status" value="1"/>
</dbReference>
<dbReference type="GO" id="GO:0070006">
    <property type="term" value="F:metalloaminopeptidase activity"/>
    <property type="evidence" value="ECO:0007669"/>
    <property type="project" value="InterPro"/>
</dbReference>
<dbReference type="EMBL" id="CAMAPC010000005">
    <property type="protein sequence ID" value="CAH9056115.1"/>
    <property type="molecule type" value="Genomic_DNA"/>
</dbReference>
<keyword evidence="6 10" id="KW-0378">Hydrolase</keyword>
<dbReference type="GO" id="GO:0030145">
    <property type="term" value="F:manganese ion binding"/>
    <property type="evidence" value="ECO:0007669"/>
    <property type="project" value="InterPro"/>
</dbReference>
<evidence type="ECO:0000256" key="7">
    <source>
        <dbReference type="ARBA" id="ARBA00023211"/>
    </source>
</evidence>
<evidence type="ECO:0000313" key="11">
    <source>
        <dbReference type="Proteomes" id="UP001152467"/>
    </source>
</evidence>
<dbReference type="InterPro" id="IPR011356">
    <property type="entry name" value="Leucine_aapep/pepB"/>
</dbReference>
<sequence>MLASVHFRTLTSAREYRIMSDKFIVRLSEQTAAAHWGVGASLSFDSQGATVHLTQDETLKNIQKSARTLAQQGIAQVQLQGELWCTESQWAFYQGFVSPKQLTGVTFVENAKSDINELAALQSSATWARQMINGTAEDIYPESLAGKAAEFIQSLAPEHVSYQIIKGKALLEQQWIGIHEVGRGSERPPVLLELDYNPTGDVDAPVSAALVGKGITFDSGGYSIKPSEGMLGMKCDMGGAATVTAGLALAIQRGVKKRIKLFLCCAENLISGHAYKLGDILTYKNGTTVEIVNTDAEGRLVLADGLMAAGESGAELIIDAATLTGAALVAVGQEYNALFGLDKELVAEVQQFASEEFEAAWPLPLEKWHQNNCPSAYADTANSRAQKGGGFGGASNAAGFLSRFVPNEGKGWVHIDLAAAFQNNAGGQWGAGATTLGMRTVARTLAEKA</sequence>
<organism evidence="10 11">
    <name type="scientific">Pseudoalteromonas holothuriae</name>
    <dbReference type="NCBI Taxonomy" id="2963714"/>
    <lineage>
        <taxon>Bacteria</taxon>
        <taxon>Pseudomonadati</taxon>
        <taxon>Pseudomonadota</taxon>
        <taxon>Gammaproteobacteria</taxon>
        <taxon>Alteromonadales</taxon>
        <taxon>Pseudoalteromonadaceae</taxon>
        <taxon>Pseudoalteromonas</taxon>
    </lineage>
</organism>
<dbReference type="PIRSF" id="PIRSF036388">
    <property type="entry name" value="Ctsl_amnpptdse_B"/>
    <property type="match status" value="1"/>
</dbReference>
<dbReference type="CDD" id="cd00433">
    <property type="entry name" value="Peptidase_M17"/>
    <property type="match status" value="1"/>
</dbReference>
<keyword evidence="2 10" id="KW-0031">Aminopeptidase</keyword>
<evidence type="ECO:0000313" key="12">
    <source>
        <dbReference type="Proteomes" id="UP001152485"/>
    </source>
</evidence>
<keyword evidence="11" id="KW-1185">Reference proteome</keyword>
<feature type="domain" description="Cytosol aminopeptidase" evidence="8">
    <location>
        <begin position="293"/>
        <end position="300"/>
    </location>
</feature>
<dbReference type="InterPro" id="IPR000819">
    <property type="entry name" value="Peptidase_M17_C"/>
</dbReference>
<dbReference type="InterPro" id="IPR008330">
    <property type="entry name" value="Pept_M17_PepB"/>
</dbReference>
<keyword evidence="4" id="KW-0645">Protease</keyword>